<organism evidence="1 2">
    <name type="scientific">Enterococcus diestrammenae</name>
    <dbReference type="NCBI Taxonomy" id="1155073"/>
    <lineage>
        <taxon>Bacteria</taxon>
        <taxon>Bacillati</taxon>
        <taxon>Bacillota</taxon>
        <taxon>Bacilli</taxon>
        <taxon>Lactobacillales</taxon>
        <taxon>Enterococcaceae</taxon>
        <taxon>Enterococcus</taxon>
    </lineage>
</organism>
<comment type="caution">
    <text evidence="1">The sequence shown here is derived from an EMBL/GenBank/DDBJ whole genome shotgun (WGS) entry which is preliminary data.</text>
</comment>
<reference evidence="2" key="1">
    <citation type="submission" date="2016-06" db="EMBL/GenBank/DDBJ databases">
        <title>Four novel species of enterococci isolated from chicken manure.</title>
        <authorList>
            <person name="Van Tyne D."/>
        </authorList>
    </citation>
    <scope>NUCLEOTIDE SEQUENCE [LARGE SCALE GENOMIC DNA]</scope>
    <source>
        <strain evidence="2">JM9A</strain>
    </source>
</reference>
<dbReference type="RefSeq" id="WP_161870173.1">
    <property type="nucleotide sequence ID" value="NZ_MAEI02000001.1"/>
</dbReference>
<accession>A0ABV0F661</accession>
<reference evidence="1 2" key="2">
    <citation type="submission" date="2024-02" db="EMBL/GenBank/DDBJ databases">
        <title>The Genome Sequence of Enterococcus diestrammenae JM9A.</title>
        <authorList>
            <person name="Earl A."/>
            <person name="Manson A."/>
            <person name="Gilmore M."/>
            <person name="Sanders J."/>
            <person name="Shea T."/>
            <person name="Howe W."/>
            <person name="Livny J."/>
            <person name="Cuomo C."/>
            <person name="Neafsey D."/>
            <person name="Birren B."/>
        </authorList>
    </citation>
    <scope>NUCLEOTIDE SEQUENCE [LARGE SCALE GENOMIC DNA]</scope>
    <source>
        <strain evidence="1 2">JM9A</strain>
    </source>
</reference>
<dbReference type="EMBL" id="MAEI02000001">
    <property type="protein sequence ID" value="MEO1782552.1"/>
    <property type="molecule type" value="Genomic_DNA"/>
</dbReference>
<protein>
    <submittedName>
        <fullName evidence="1">Uncharacterized protein</fullName>
    </submittedName>
</protein>
<keyword evidence="2" id="KW-1185">Reference proteome</keyword>
<proteinExistence type="predicted"/>
<gene>
    <name evidence="1" type="ORF">BAU18_002164</name>
</gene>
<dbReference type="Proteomes" id="UP001429357">
    <property type="component" value="Unassembled WGS sequence"/>
</dbReference>
<sequence>MDSESIQLGQAYECKPVGLKRKVIGEVIRKMENCVVVSVNRYDYVDHDEIQERCGNVVVRYEEVYGKALACCFFS</sequence>
<evidence type="ECO:0000313" key="2">
    <source>
        <dbReference type="Proteomes" id="UP001429357"/>
    </source>
</evidence>
<evidence type="ECO:0000313" key="1">
    <source>
        <dbReference type="EMBL" id="MEO1782552.1"/>
    </source>
</evidence>
<name>A0ABV0F661_9ENTE</name>